<feature type="compositionally biased region" description="Polar residues" evidence="1">
    <location>
        <begin position="117"/>
        <end position="128"/>
    </location>
</feature>
<dbReference type="Proteomes" id="UP000504640">
    <property type="component" value="Unplaced"/>
</dbReference>
<feature type="compositionally biased region" description="Polar residues" evidence="1">
    <location>
        <begin position="91"/>
        <end position="103"/>
    </location>
</feature>
<feature type="region of interest" description="Disordered" evidence="1">
    <location>
        <begin position="91"/>
        <end position="138"/>
    </location>
</feature>
<keyword evidence="3" id="KW-0687">Ribonucleoprotein</keyword>
<organism evidence="2 3">
    <name type="scientific">Sapajus apella</name>
    <name type="common">Brown-capped capuchin</name>
    <name type="synonym">Cebus apella</name>
    <dbReference type="NCBI Taxonomy" id="9515"/>
    <lineage>
        <taxon>Eukaryota</taxon>
        <taxon>Metazoa</taxon>
        <taxon>Chordata</taxon>
        <taxon>Craniata</taxon>
        <taxon>Vertebrata</taxon>
        <taxon>Euteleostomi</taxon>
        <taxon>Mammalia</taxon>
        <taxon>Eutheria</taxon>
        <taxon>Euarchontoglires</taxon>
        <taxon>Primates</taxon>
        <taxon>Haplorrhini</taxon>
        <taxon>Platyrrhini</taxon>
        <taxon>Cebidae</taxon>
        <taxon>Cebinae</taxon>
        <taxon>Sapajus</taxon>
    </lineage>
</organism>
<evidence type="ECO:0000313" key="3">
    <source>
        <dbReference type="RefSeq" id="XP_032155129.1"/>
    </source>
</evidence>
<keyword evidence="3" id="KW-0689">Ribosomal protein</keyword>
<evidence type="ECO:0000256" key="1">
    <source>
        <dbReference type="SAM" id="MobiDB-lite"/>
    </source>
</evidence>
<keyword evidence="2" id="KW-1185">Reference proteome</keyword>
<dbReference type="GeneID" id="116565539"/>
<dbReference type="AlphaFoldDB" id="A0A6J3JLX1"/>
<gene>
    <name evidence="3" type="primary">RPL24</name>
</gene>
<proteinExistence type="predicted"/>
<dbReference type="GO" id="GO:0005840">
    <property type="term" value="C:ribosome"/>
    <property type="evidence" value="ECO:0007669"/>
    <property type="project" value="UniProtKB-KW"/>
</dbReference>
<evidence type="ECO:0000313" key="2">
    <source>
        <dbReference type="Proteomes" id="UP000504640"/>
    </source>
</evidence>
<name>A0A6J3JLX1_SAPAP</name>
<feature type="compositionally biased region" description="Low complexity" evidence="1">
    <location>
        <begin position="9"/>
        <end position="23"/>
    </location>
</feature>
<dbReference type="RefSeq" id="XP_032155129.1">
    <property type="nucleotide sequence ID" value="XM_032299238.1"/>
</dbReference>
<protein>
    <submittedName>
        <fullName evidence="3">60S ribosomal protein L24 isoform X2</fullName>
    </submittedName>
</protein>
<feature type="region of interest" description="Disordered" evidence="1">
    <location>
        <begin position="1"/>
        <end position="62"/>
    </location>
</feature>
<feature type="compositionally biased region" description="Low complexity" evidence="1">
    <location>
        <begin position="104"/>
        <end position="116"/>
    </location>
</feature>
<dbReference type="CTD" id="6152"/>
<reference evidence="3" key="1">
    <citation type="submission" date="2025-08" db="UniProtKB">
        <authorList>
            <consortium name="RefSeq"/>
        </authorList>
    </citation>
    <scope>IDENTIFICATION</scope>
    <source>
        <tissue evidence="3">Blood</tissue>
    </source>
</reference>
<accession>A0A6J3JLX1</accession>
<sequence length="138" mass="14674">MTQKLTAFLAGPLGSSPPAASGGIPPVEVSCQGKPDLSPRGDDVIKKRRELGETSGPHPRHDFIRSLPMILSFSSPSFLLPWSRRHEVSRTGSSCAVSAGTRSTPDTGGATPGPTGRFSSFLMQNASRRSFPRGILDR</sequence>